<dbReference type="Gene3D" id="1.10.10.10">
    <property type="entry name" value="Winged helix-like DNA-binding domain superfamily/Winged helix DNA-binding domain"/>
    <property type="match status" value="1"/>
</dbReference>
<evidence type="ECO:0000313" key="3">
    <source>
        <dbReference type="Proteomes" id="UP000800981"/>
    </source>
</evidence>
<dbReference type="SMART" id="SM01012">
    <property type="entry name" value="ANTAR"/>
    <property type="match status" value="1"/>
</dbReference>
<organism evidence="2 3">
    <name type="scientific">Motilibacter deserti</name>
    <dbReference type="NCBI Taxonomy" id="2714956"/>
    <lineage>
        <taxon>Bacteria</taxon>
        <taxon>Bacillati</taxon>
        <taxon>Actinomycetota</taxon>
        <taxon>Actinomycetes</taxon>
        <taxon>Motilibacterales</taxon>
        <taxon>Motilibacteraceae</taxon>
        <taxon>Motilibacter</taxon>
    </lineage>
</organism>
<dbReference type="PROSITE" id="PS50921">
    <property type="entry name" value="ANTAR"/>
    <property type="match status" value="1"/>
</dbReference>
<keyword evidence="3" id="KW-1185">Reference proteome</keyword>
<evidence type="ECO:0000259" key="1">
    <source>
        <dbReference type="PROSITE" id="PS50921"/>
    </source>
</evidence>
<reference evidence="2 3" key="1">
    <citation type="submission" date="2020-03" db="EMBL/GenBank/DDBJ databases">
        <title>Two novel Motilibacter sp.</title>
        <authorList>
            <person name="Liu S."/>
        </authorList>
    </citation>
    <scope>NUCLEOTIDE SEQUENCE [LARGE SCALE GENOMIC DNA]</scope>
    <source>
        <strain evidence="2 3">E257</strain>
    </source>
</reference>
<protein>
    <submittedName>
        <fullName evidence="2">ANTAR domain-containing protein</fullName>
    </submittedName>
</protein>
<dbReference type="InterPro" id="IPR036388">
    <property type="entry name" value="WH-like_DNA-bd_sf"/>
</dbReference>
<comment type="caution">
    <text evidence="2">The sequence shown here is derived from an EMBL/GenBank/DDBJ whole genome shotgun (WGS) entry which is preliminary data.</text>
</comment>
<gene>
    <name evidence="2" type="ORF">G9H71_23000</name>
</gene>
<evidence type="ECO:0000313" key="2">
    <source>
        <dbReference type="EMBL" id="NHC16652.1"/>
    </source>
</evidence>
<feature type="non-terminal residue" evidence="2">
    <location>
        <position position="1"/>
    </location>
</feature>
<dbReference type="SUPFAM" id="SSF52172">
    <property type="entry name" value="CheY-like"/>
    <property type="match status" value="1"/>
</dbReference>
<dbReference type="EMBL" id="JAANNP010000267">
    <property type="protein sequence ID" value="NHC16652.1"/>
    <property type="molecule type" value="Genomic_DNA"/>
</dbReference>
<dbReference type="Proteomes" id="UP000800981">
    <property type="component" value="Unassembled WGS sequence"/>
</dbReference>
<dbReference type="InterPro" id="IPR011006">
    <property type="entry name" value="CheY-like_superfamily"/>
</dbReference>
<feature type="domain" description="ANTAR" evidence="1">
    <location>
        <begin position="20"/>
        <end position="81"/>
    </location>
</feature>
<accession>A0ABX0H4F4</accession>
<dbReference type="InterPro" id="IPR005561">
    <property type="entry name" value="ANTAR"/>
</dbReference>
<dbReference type="RefSeq" id="WP_166285045.1">
    <property type="nucleotide sequence ID" value="NZ_JAANNP010000267.1"/>
</dbReference>
<name>A0ABX0H4F4_9ACTN</name>
<dbReference type="Pfam" id="PF03861">
    <property type="entry name" value="ANTAR"/>
    <property type="match status" value="1"/>
</dbReference>
<sequence>LVGEEVARYAAVAVANATSFANARAEAEQMAQAMASRAVIEQAKGVIMATRHVTADEAFTMLIEASQRANRKLRDIALDITRSATRQR</sequence>
<proteinExistence type="predicted"/>